<gene>
    <name evidence="1" type="ORF">H9729_05340</name>
</gene>
<dbReference type="AlphaFoldDB" id="A0A9D2CRH4"/>
<name>A0A9D2CRH4_9FIRM</name>
<sequence>MAKERFGDIIPVSVDSGYIINTTVRVSKTFFAWLSTFEGQVKIIEPKSIRQQFKEFITGILAKIE</sequence>
<reference evidence="1" key="1">
    <citation type="journal article" date="2021" name="PeerJ">
        <title>Extensive microbial diversity within the chicken gut microbiome revealed by metagenomics and culture.</title>
        <authorList>
            <person name="Gilroy R."/>
            <person name="Ravi A."/>
            <person name="Getino M."/>
            <person name="Pursley I."/>
            <person name="Horton D.L."/>
            <person name="Alikhan N.F."/>
            <person name="Baker D."/>
            <person name="Gharbi K."/>
            <person name="Hall N."/>
            <person name="Watson M."/>
            <person name="Adriaenssens E.M."/>
            <person name="Foster-Nyarko E."/>
            <person name="Jarju S."/>
            <person name="Secka A."/>
            <person name="Antonio M."/>
            <person name="Oren A."/>
            <person name="Chaudhuri R.R."/>
            <person name="La Ragione R."/>
            <person name="Hildebrand F."/>
            <person name="Pallen M.J."/>
        </authorList>
    </citation>
    <scope>NUCLEOTIDE SEQUENCE</scope>
    <source>
        <strain evidence="1">1345</strain>
    </source>
</reference>
<dbReference type="Proteomes" id="UP000886750">
    <property type="component" value="Unassembled WGS sequence"/>
</dbReference>
<proteinExistence type="predicted"/>
<evidence type="ECO:0000313" key="1">
    <source>
        <dbReference type="EMBL" id="HIY97094.1"/>
    </source>
</evidence>
<dbReference type="EMBL" id="DXCQ01000048">
    <property type="protein sequence ID" value="HIY97094.1"/>
    <property type="molecule type" value="Genomic_DNA"/>
</dbReference>
<evidence type="ECO:0000313" key="2">
    <source>
        <dbReference type="Proteomes" id="UP000886750"/>
    </source>
</evidence>
<reference evidence="1" key="2">
    <citation type="submission" date="2021-04" db="EMBL/GenBank/DDBJ databases">
        <authorList>
            <person name="Gilroy R."/>
        </authorList>
    </citation>
    <scope>NUCLEOTIDE SEQUENCE</scope>
    <source>
        <strain evidence="1">1345</strain>
    </source>
</reference>
<accession>A0A9D2CRH4</accession>
<keyword evidence="1" id="KW-0067">ATP-binding</keyword>
<protein>
    <submittedName>
        <fullName evidence="1">ATP-binding protein</fullName>
    </submittedName>
</protein>
<comment type="caution">
    <text evidence="1">The sequence shown here is derived from an EMBL/GenBank/DDBJ whole genome shotgun (WGS) entry which is preliminary data.</text>
</comment>
<dbReference type="GO" id="GO:0005524">
    <property type="term" value="F:ATP binding"/>
    <property type="evidence" value="ECO:0007669"/>
    <property type="project" value="UniProtKB-KW"/>
</dbReference>
<keyword evidence="1" id="KW-0547">Nucleotide-binding</keyword>
<organism evidence="1 2">
    <name type="scientific">Candidatus Borkfalkia excrementigallinarum</name>
    <dbReference type="NCBI Taxonomy" id="2838506"/>
    <lineage>
        <taxon>Bacteria</taxon>
        <taxon>Bacillati</taxon>
        <taxon>Bacillota</taxon>
        <taxon>Clostridia</taxon>
        <taxon>Christensenellales</taxon>
        <taxon>Christensenellaceae</taxon>
        <taxon>Candidatus Borkfalkia</taxon>
    </lineage>
</organism>